<evidence type="ECO:0000256" key="1">
    <source>
        <dbReference type="ARBA" id="ARBA00009677"/>
    </source>
</evidence>
<keyword evidence="2" id="KW-0975">Bacterial flagellum</keyword>
<dbReference type="PROSITE" id="PS00588">
    <property type="entry name" value="FLAGELLA_BB_ROD"/>
    <property type="match status" value="1"/>
</dbReference>
<comment type="similarity">
    <text evidence="1 2">Belongs to the flagella basal body rod proteins family.</text>
</comment>
<dbReference type="Pfam" id="PF22692">
    <property type="entry name" value="LlgE_F_G_D1"/>
    <property type="match status" value="1"/>
</dbReference>
<dbReference type="InterPro" id="IPR019776">
    <property type="entry name" value="Flagellar_basal_body_rod_CS"/>
</dbReference>
<dbReference type="GO" id="GO:0071978">
    <property type="term" value="P:bacterial-type flagellum-dependent swarming motility"/>
    <property type="evidence" value="ECO:0007669"/>
    <property type="project" value="TreeGrafter"/>
</dbReference>
<evidence type="ECO:0000259" key="4">
    <source>
        <dbReference type="Pfam" id="PF06429"/>
    </source>
</evidence>
<comment type="subcellular location">
    <subcellularLocation>
        <location evidence="2">Bacterial flagellum basal body</location>
    </subcellularLocation>
</comment>
<dbReference type="InterPro" id="IPR053967">
    <property type="entry name" value="LlgE_F_G-like_D1"/>
</dbReference>
<keyword evidence="7" id="KW-1185">Reference proteome</keyword>
<dbReference type="STRING" id="632773.BBEV_0213"/>
<dbReference type="Pfam" id="PF00460">
    <property type="entry name" value="Flg_bb_rod"/>
    <property type="match status" value="1"/>
</dbReference>
<dbReference type="InterPro" id="IPR001444">
    <property type="entry name" value="Flag_bb_rod_N"/>
</dbReference>
<organism evidence="6 7">
    <name type="scientific">Salisediminibacterium beveridgei</name>
    <dbReference type="NCBI Taxonomy" id="632773"/>
    <lineage>
        <taxon>Bacteria</taxon>
        <taxon>Bacillati</taxon>
        <taxon>Bacillota</taxon>
        <taxon>Bacilli</taxon>
        <taxon>Bacillales</taxon>
        <taxon>Bacillaceae</taxon>
        <taxon>Salisediminibacterium</taxon>
    </lineage>
</organism>
<dbReference type="NCBIfam" id="TIGR03506">
    <property type="entry name" value="FlgEFG_subfam"/>
    <property type="match status" value="1"/>
</dbReference>
<evidence type="ECO:0000313" key="6">
    <source>
        <dbReference type="EMBL" id="AOM81608.1"/>
    </source>
</evidence>
<dbReference type="InterPro" id="IPR020013">
    <property type="entry name" value="Flagellar_FlgE/F/G"/>
</dbReference>
<dbReference type="InterPro" id="IPR010930">
    <property type="entry name" value="Flg_bb/hook_C_dom"/>
</dbReference>
<dbReference type="InterPro" id="IPR037925">
    <property type="entry name" value="FlgE/F/G-like"/>
</dbReference>
<keyword evidence="6" id="KW-0966">Cell projection</keyword>
<dbReference type="RefSeq" id="WP_069363766.1">
    <property type="nucleotide sequence ID" value="NZ_CP012502.1"/>
</dbReference>
<feature type="domain" description="Flagellar hook protein FlgE/F/G-like D1" evidence="5">
    <location>
        <begin position="103"/>
        <end position="172"/>
    </location>
</feature>
<dbReference type="GO" id="GO:0009425">
    <property type="term" value="C:bacterial-type flagellum basal body"/>
    <property type="evidence" value="ECO:0007669"/>
    <property type="project" value="UniProtKB-SubCell"/>
</dbReference>
<dbReference type="EMBL" id="CP012502">
    <property type="protein sequence ID" value="AOM81608.1"/>
    <property type="molecule type" value="Genomic_DNA"/>
</dbReference>
<dbReference type="PANTHER" id="PTHR30435">
    <property type="entry name" value="FLAGELLAR PROTEIN"/>
    <property type="match status" value="1"/>
</dbReference>
<dbReference type="Proteomes" id="UP000094463">
    <property type="component" value="Chromosome"/>
</dbReference>
<dbReference type="SUPFAM" id="SSF117143">
    <property type="entry name" value="Flagellar hook protein flgE"/>
    <property type="match status" value="1"/>
</dbReference>
<dbReference type="Pfam" id="PF06429">
    <property type="entry name" value="Flg_bbr_C"/>
    <property type="match status" value="1"/>
</dbReference>
<gene>
    <name evidence="6" type="primary">flgG</name>
    <name evidence="6" type="ORF">BBEV_0213</name>
</gene>
<dbReference type="AlphaFoldDB" id="A0A1D7QRI0"/>
<name>A0A1D7QRI0_9BACI</name>
<keyword evidence="6" id="KW-0282">Flagellum</keyword>
<keyword evidence="6" id="KW-0969">Cilium</keyword>
<dbReference type="KEGG" id="bbev:BBEV_0213"/>
<protein>
    <submittedName>
        <fullName evidence="6">Flagellar basal-body rod protein FlgG</fullName>
    </submittedName>
</protein>
<feature type="domain" description="Flagellar basal-body/hook protein C-terminal" evidence="4">
    <location>
        <begin position="231"/>
        <end position="273"/>
    </location>
</feature>
<evidence type="ECO:0000259" key="3">
    <source>
        <dbReference type="Pfam" id="PF00460"/>
    </source>
</evidence>
<evidence type="ECO:0000313" key="7">
    <source>
        <dbReference type="Proteomes" id="UP000094463"/>
    </source>
</evidence>
<dbReference type="PATRIC" id="fig|632773.3.peg.228"/>
<sequence>MNQSMINSAVTMGQLQHKLDTVGNNLANVNTIGFKRRDVSFNDLLFQQVNNLNRTEFEGGRETPLGIRRGSGAVAGQTEIRFDQGTIRETDRELDFAMTEKGHFFEISPDANGNRQFTREGNFYYTPNPANDAENFIVNSQGDFVLGADGEPLVVPVPNNGVSVSANGTISVDLDDGDVPVDVGQFQTVNITRPQLLENVGENNYVFGNLDELELGFDDVLEETAGDEVMRQNALEMSNVNMGHEMTSMVEAQRAYQFNSSAIGITDQMKGLVTNLR</sequence>
<dbReference type="OrthoDB" id="9804559at2"/>
<reference evidence="6 7" key="1">
    <citation type="submission" date="2015-08" db="EMBL/GenBank/DDBJ databases">
        <title>The complete genome sequence of Bacillus beveridgei MLTeJB.</title>
        <authorList>
            <person name="Hanson T.E."/>
            <person name="Mesa C."/>
            <person name="Basesman S.M."/>
            <person name="Oremland R.S."/>
        </authorList>
    </citation>
    <scope>NUCLEOTIDE SEQUENCE [LARGE SCALE GENOMIC DNA]</scope>
    <source>
        <strain evidence="6 7">MLTeJB</strain>
    </source>
</reference>
<dbReference type="PANTHER" id="PTHR30435:SF19">
    <property type="entry name" value="FLAGELLAR BASAL-BODY ROD PROTEIN FLGG"/>
    <property type="match status" value="1"/>
</dbReference>
<evidence type="ECO:0000259" key="5">
    <source>
        <dbReference type="Pfam" id="PF22692"/>
    </source>
</evidence>
<evidence type="ECO:0000256" key="2">
    <source>
        <dbReference type="RuleBase" id="RU362116"/>
    </source>
</evidence>
<accession>A0A1D7QRI0</accession>
<proteinExistence type="inferred from homology"/>
<feature type="domain" description="Flagellar basal body rod protein N-terminal" evidence="3">
    <location>
        <begin position="11"/>
        <end position="35"/>
    </location>
</feature>